<evidence type="ECO:0000313" key="2">
    <source>
        <dbReference type="Proteomes" id="UP000821845"/>
    </source>
</evidence>
<evidence type="ECO:0000313" key="1">
    <source>
        <dbReference type="EMBL" id="KAH6935428.1"/>
    </source>
</evidence>
<sequence length="387" mass="42500">MPANCSACKNRSNNGSKTTFHKFPAKDEECLEKWVAFVSKARGKGLWKPTVNSKLCSLHFEPNCFRHFNGRVYLNTGAIPTVAEIPEHLQKGTRCTRESDASSSIVVSPSPERDEDIFVPGVVEERAFDYEGNPLNNEPVKAAKLHLSRLNDEQLRKAVVSPAKLTPVGQRMSAETKEADGKRPIIVHVTSLFNNDPGSRPSRAKRLPEKLRSGDFDSDFGEEPSKKMPRLSSNLDDTAEAEGLSDDNDLGDESEDVDAPDLDEEPEIDEDDYEEGSDEESVEPATAYRSQAITTPALDGKVAPKSTGGGASAGTLVELCTQLEEQRTKNEELTKQLAKAKVVIENQNRNIEALEDVINNLRQRIVTMSKKTSASTEPAEVSGESKE</sequence>
<keyword evidence="2" id="KW-1185">Reference proteome</keyword>
<protein>
    <submittedName>
        <fullName evidence="1">Uncharacterized protein</fullName>
    </submittedName>
</protein>
<dbReference type="Proteomes" id="UP000821845">
    <property type="component" value="Chromosome 3"/>
</dbReference>
<comment type="caution">
    <text evidence="1">The sequence shown here is derived from an EMBL/GenBank/DDBJ whole genome shotgun (WGS) entry which is preliminary data.</text>
</comment>
<gene>
    <name evidence="1" type="ORF">HPB50_005742</name>
</gene>
<organism evidence="1 2">
    <name type="scientific">Hyalomma asiaticum</name>
    <name type="common">Tick</name>
    <dbReference type="NCBI Taxonomy" id="266040"/>
    <lineage>
        <taxon>Eukaryota</taxon>
        <taxon>Metazoa</taxon>
        <taxon>Ecdysozoa</taxon>
        <taxon>Arthropoda</taxon>
        <taxon>Chelicerata</taxon>
        <taxon>Arachnida</taxon>
        <taxon>Acari</taxon>
        <taxon>Parasitiformes</taxon>
        <taxon>Ixodida</taxon>
        <taxon>Ixodoidea</taxon>
        <taxon>Ixodidae</taxon>
        <taxon>Hyalomminae</taxon>
        <taxon>Hyalomma</taxon>
    </lineage>
</organism>
<name>A0ACB7SKM4_HYAAI</name>
<proteinExistence type="predicted"/>
<dbReference type="EMBL" id="CM023483">
    <property type="protein sequence ID" value="KAH6935428.1"/>
    <property type="molecule type" value="Genomic_DNA"/>
</dbReference>
<accession>A0ACB7SKM4</accession>
<reference evidence="1" key="1">
    <citation type="submission" date="2020-05" db="EMBL/GenBank/DDBJ databases">
        <title>Large-scale comparative analyses of tick genomes elucidate their genetic diversity and vector capacities.</title>
        <authorList>
            <person name="Jia N."/>
            <person name="Wang J."/>
            <person name="Shi W."/>
            <person name="Du L."/>
            <person name="Sun Y."/>
            <person name="Zhan W."/>
            <person name="Jiang J."/>
            <person name="Wang Q."/>
            <person name="Zhang B."/>
            <person name="Ji P."/>
            <person name="Sakyi L.B."/>
            <person name="Cui X."/>
            <person name="Yuan T."/>
            <person name="Jiang B."/>
            <person name="Yang W."/>
            <person name="Lam T.T.-Y."/>
            <person name="Chang Q."/>
            <person name="Ding S."/>
            <person name="Wang X."/>
            <person name="Zhu J."/>
            <person name="Ruan X."/>
            <person name="Zhao L."/>
            <person name="Wei J."/>
            <person name="Que T."/>
            <person name="Du C."/>
            <person name="Cheng J."/>
            <person name="Dai P."/>
            <person name="Han X."/>
            <person name="Huang E."/>
            <person name="Gao Y."/>
            <person name="Liu J."/>
            <person name="Shao H."/>
            <person name="Ye R."/>
            <person name="Li L."/>
            <person name="Wei W."/>
            <person name="Wang X."/>
            <person name="Wang C."/>
            <person name="Yang T."/>
            <person name="Huo Q."/>
            <person name="Li W."/>
            <person name="Guo W."/>
            <person name="Chen H."/>
            <person name="Zhou L."/>
            <person name="Ni X."/>
            <person name="Tian J."/>
            <person name="Zhou Y."/>
            <person name="Sheng Y."/>
            <person name="Liu T."/>
            <person name="Pan Y."/>
            <person name="Xia L."/>
            <person name="Li J."/>
            <person name="Zhao F."/>
            <person name="Cao W."/>
        </authorList>
    </citation>
    <scope>NUCLEOTIDE SEQUENCE</scope>
    <source>
        <strain evidence="1">Hyas-2018</strain>
    </source>
</reference>